<feature type="domain" description="Polymerase/histidinol phosphatase N-terminal" evidence="1">
    <location>
        <begin position="2"/>
        <end position="75"/>
    </location>
</feature>
<dbReference type="InterPro" id="IPR004013">
    <property type="entry name" value="PHP_dom"/>
</dbReference>
<name>A0A0S3QSH3_THET7</name>
<accession>A0A0S3QSH3</accession>
<dbReference type="InterPro" id="IPR050243">
    <property type="entry name" value="PHP_phosphatase"/>
</dbReference>
<dbReference type="KEGG" id="ttk:TST_0453"/>
<organism evidence="2 3">
    <name type="scientific">Thermosulfidibacter takaii (strain DSM 17441 / JCM 13301 / NBRC 103674 / ABI70S6)</name>
    <dbReference type="NCBI Taxonomy" id="1298851"/>
    <lineage>
        <taxon>Bacteria</taxon>
        <taxon>Pseudomonadati</taxon>
        <taxon>Thermosulfidibacterota</taxon>
        <taxon>Thermosulfidibacteria</taxon>
        <taxon>Thermosulfidibacterales</taxon>
        <taxon>Thermosulfidibacteraceae</taxon>
    </lineage>
</organism>
<evidence type="ECO:0000259" key="1">
    <source>
        <dbReference type="SMART" id="SM00481"/>
    </source>
</evidence>
<reference evidence="3" key="1">
    <citation type="journal article" date="2018" name="Science">
        <title>A primordial and reversible TCA cycle in a facultatively chemolithoautotrophic thermophile.</title>
        <authorList>
            <person name="Nunoura T."/>
            <person name="Chikaraishi Y."/>
            <person name="Izaki R."/>
            <person name="Suwa T."/>
            <person name="Sato T."/>
            <person name="Harada T."/>
            <person name="Mori K."/>
            <person name="Kato Y."/>
            <person name="Miyazaki M."/>
            <person name="Shimamura S."/>
            <person name="Yanagawa K."/>
            <person name="Shuto A."/>
            <person name="Ohkouchi N."/>
            <person name="Fujita N."/>
            <person name="Takaki Y."/>
            <person name="Atomi H."/>
            <person name="Takai K."/>
        </authorList>
    </citation>
    <scope>NUCLEOTIDE SEQUENCE [LARGE SCALE GENOMIC DNA]</scope>
    <source>
        <strain evidence="3">DSM 17441 / JCM 13301 / NBRC 103674 / ABI70S6</strain>
    </source>
</reference>
<proteinExistence type="predicted"/>
<dbReference type="PANTHER" id="PTHR36928">
    <property type="entry name" value="PHOSPHATASE YCDX-RELATED"/>
    <property type="match status" value="1"/>
</dbReference>
<dbReference type="SMART" id="SM00481">
    <property type="entry name" value="POLIIIAc"/>
    <property type="match status" value="1"/>
</dbReference>
<dbReference type="RefSeq" id="WP_068549180.1">
    <property type="nucleotide sequence ID" value="NZ_AP013035.1"/>
</dbReference>
<dbReference type="GO" id="GO:0008270">
    <property type="term" value="F:zinc ion binding"/>
    <property type="evidence" value="ECO:0007669"/>
    <property type="project" value="TreeGrafter"/>
</dbReference>
<dbReference type="Gene3D" id="3.20.20.140">
    <property type="entry name" value="Metal-dependent hydrolases"/>
    <property type="match status" value="1"/>
</dbReference>
<dbReference type="InterPro" id="IPR003141">
    <property type="entry name" value="Pol/His_phosphatase_N"/>
</dbReference>
<dbReference type="PANTHER" id="PTHR36928:SF1">
    <property type="entry name" value="PHOSPHATASE YCDX-RELATED"/>
    <property type="match status" value="1"/>
</dbReference>
<evidence type="ECO:0000313" key="2">
    <source>
        <dbReference type="EMBL" id="BAT71261.1"/>
    </source>
</evidence>
<sequence length="218" mass="23304">MVDLHMHTVFSDGVLIPSELARRAEVKGLKYMAITDHGDFSNMEHIIPAVMKAAERINRAGGIKVIPGIEITHVPPQDIPDAVKLARSLGARIVVVHGETIVEPVAPGTNRAAIEAGVDILAHPGLISEEDVKLAAENGVALEISGRKGHSFTNGHVVALAKLHGATLVFDTDTHSPSDLMDLETAMKVLMGAGLDEREALEVINNGYRLARKILGEE</sequence>
<dbReference type="STRING" id="1298851.TST_0453"/>
<evidence type="ECO:0000313" key="3">
    <source>
        <dbReference type="Proteomes" id="UP000063234"/>
    </source>
</evidence>
<gene>
    <name evidence="2" type="primary">ycdX</name>
    <name evidence="2" type="ORF">TST_0453</name>
</gene>
<dbReference type="EMBL" id="AP013035">
    <property type="protein sequence ID" value="BAT71261.1"/>
    <property type="molecule type" value="Genomic_DNA"/>
</dbReference>
<dbReference type="SUPFAM" id="SSF89550">
    <property type="entry name" value="PHP domain-like"/>
    <property type="match status" value="1"/>
</dbReference>
<dbReference type="CDD" id="cd07432">
    <property type="entry name" value="PHP_HisPPase"/>
    <property type="match status" value="1"/>
</dbReference>
<protein>
    <submittedName>
        <fullName evidence="2">PHP domain protein</fullName>
    </submittedName>
</protein>
<dbReference type="AlphaFoldDB" id="A0A0S3QSH3"/>
<dbReference type="GO" id="GO:0005829">
    <property type="term" value="C:cytosol"/>
    <property type="evidence" value="ECO:0007669"/>
    <property type="project" value="TreeGrafter"/>
</dbReference>
<dbReference type="PATRIC" id="fig|1298851.3.peg.464"/>
<dbReference type="OrthoDB" id="9808747at2"/>
<dbReference type="InterPro" id="IPR016195">
    <property type="entry name" value="Pol/histidinol_Pase-like"/>
</dbReference>
<keyword evidence="3" id="KW-1185">Reference proteome</keyword>
<dbReference type="NCBIfam" id="NF004981">
    <property type="entry name" value="PRK06361.1"/>
    <property type="match status" value="1"/>
</dbReference>
<dbReference type="GO" id="GO:0042578">
    <property type="term" value="F:phosphoric ester hydrolase activity"/>
    <property type="evidence" value="ECO:0007669"/>
    <property type="project" value="TreeGrafter"/>
</dbReference>
<dbReference type="Proteomes" id="UP000063234">
    <property type="component" value="Chromosome"/>
</dbReference>
<dbReference type="Pfam" id="PF02811">
    <property type="entry name" value="PHP"/>
    <property type="match status" value="1"/>
</dbReference>